<dbReference type="Gene3D" id="3.40.50.300">
    <property type="entry name" value="P-loop containing nucleotide triphosphate hydrolases"/>
    <property type="match status" value="1"/>
</dbReference>
<protein>
    <recommendedName>
        <fullName evidence="6">Lon proteolytic domain-containing protein</fullName>
    </recommendedName>
</protein>
<dbReference type="InterPro" id="IPR020568">
    <property type="entry name" value="Ribosomal_Su5_D2-typ_SF"/>
</dbReference>
<dbReference type="InterPro" id="IPR014721">
    <property type="entry name" value="Ribsml_uS5_D2-typ_fold_subgr"/>
</dbReference>
<dbReference type="Pfam" id="PF22667">
    <property type="entry name" value="Lon_lid"/>
    <property type="match status" value="1"/>
</dbReference>
<dbReference type="InterPro" id="IPR027065">
    <property type="entry name" value="Lon_Prtase"/>
</dbReference>
<dbReference type="Pfam" id="PF00004">
    <property type="entry name" value="AAA"/>
    <property type="match status" value="1"/>
</dbReference>
<evidence type="ECO:0000256" key="3">
    <source>
        <dbReference type="ARBA" id="ARBA00022801"/>
    </source>
</evidence>
<dbReference type="PROSITE" id="PS51786">
    <property type="entry name" value="LON_PROTEOLYTIC"/>
    <property type="match status" value="1"/>
</dbReference>
<keyword evidence="3" id="KW-0378">Hydrolase</keyword>
<dbReference type="GO" id="GO:0004176">
    <property type="term" value="F:ATP-dependent peptidase activity"/>
    <property type="evidence" value="ECO:0007669"/>
    <property type="project" value="InterPro"/>
</dbReference>
<dbReference type="SUPFAM" id="SSF54211">
    <property type="entry name" value="Ribosomal protein S5 domain 2-like"/>
    <property type="match status" value="1"/>
</dbReference>
<dbReference type="Gene3D" id="3.30.230.10">
    <property type="match status" value="1"/>
</dbReference>
<reference evidence="7" key="1">
    <citation type="journal article" date="2020" name="Nature">
        <title>Giant virus diversity and host interactions through global metagenomics.</title>
        <authorList>
            <person name="Schulz F."/>
            <person name="Roux S."/>
            <person name="Paez-Espino D."/>
            <person name="Jungbluth S."/>
            <person name="Walsh D.A."/>
            <person name="Denef V.J."/>
            <person name="McMahon K.D."/>
            <person name="Konstantinidis K.T."/>
            <person name="Eloe-Fadrosh E.A."/>
            <person name="Kyrpides N.C."/>
            <person name="Woyke T."/>
        </authorList>
    </citation>
    <scope>NUCLEOTIDE SEQUENCE</scope>
    <source>
        <strain evidence="7">GVMAG-M-3300024252-29</strain>
    </source>
</reference>
<dbReference type="Gene3D" id="1.10.8.60">
    <property type="match status" value="1"/>
</dbReference>
<evidence type="ECO:0000259" key="6">
    <source>
        <dbReference type="PROSITE" id="PS51786"/>
    </source>
</evidence>
<dbReference type="InterPro" id="IPR003959">
    <property type="entry name" value="ATPase_AAA_core"/>
</dbReference>
<dbReference type="InterPro" id="IPR008269">
    <property type="entry name" value="Lon_proteolytic"/>
</dbReference>
<sequence length="1117" mass="128065">MNIYKVIYMQFYEELVLDNDHTYDDDVRGSLLTKITRFNNIIQSIYIYINECKRNFILKVNDVKICSNELKHIRSTLGFLYSEVQKFEIQQDDIVSKVQKLNVDMSNIIKKWGTKRFDDFMYVCFGKEYKNTIIRNISSGLLPIIEKQFHPLRYTMFSLDGPDDTNIVTPDLTLTYTLGEIRKMNTFDCFNVSNDTINGLLYIHVNGMVLFIKNEKMNAGMFVYGTVDHIDINLANSQYINTRYTDCIDNIPSDIDKCMFTNFLHCISTRDWLIHNSAIKLYAYYKGGLTEHKIFKQQTIISMSNDFISKSIYTKRQTLVYFLLDENDIHSKYIAYFLYDLITLDTSSTDDSREQNEIVNSFTWKLHELFNNSLVETLQYTTKLNKIDSSKINIEQQICLMKTGDTVKEKAMVKLREVKSKSDDGGSKARHYLDGILKIPFGNYRKEPILDVSQKIKEEFESLAFQSNILSVVAKNSNIKKDEYGDNVPVSNYTVADIRHIIDIFYMKYRSIPKEVSIEQINIYNQLLCLDKKSILQYIDNVNTELETIRTHGISGKKYQIHNLQINIKKPKQVLVSSICQYLKETVDMDTNETIKRETIKTLLACLDKDYIPTCNKMIKINKTFNYITSYLSNVNNSLDKAVHGHNNAKNQLIRIIGQWINGEHSGYCFGFEGPAGVGKTSLCKNGLANCLVDGDDKPRPFAMIAMGGDSNGSTLHGHNYTYVGSTWGSIVDILMDKGCMNPIIFIDELDKISKTEHGRELVGILIHMLDTTQNDKFQDKYFAGIDIDLSKVLFVLSYNDADSIDRILLDRIHRVKFSSLSLDEKIHISKNYTLPEIYKKNGLEGSVNICDDVIRYIIENYTCEPGVRKLKEKLFEIVSEINIRMLKRETMEQYPLNITIEDVKTIYFKDMRPVSITMVPNVAKIGYANGLWANAHGQGGTLPIEAYFYPTNEFLRLKLTGKQGDVMQESMNVALTLAYKLCPKERLNKTIEQYNGNIKYGIHVHTPEGATPKDGPSAGSCITTVIYSLLSNLPIKPKCGMTGEIQLTGSITAIGGLDAKILGSLKSGINTYFYPQENEYDFNKFYEKYKDKEEIQGITFYAVSNIEELLDKIIEK</sequence>
<dbReference type="InterPro" id="IPR027417">
    <property type="entry name" value="P-loop_NTPase"/>
</dbReference>
<dbReference type="EMBL" id="MN740208">
    <property type="protein sequence ID" value="QHT93487.1"/>
    <property type="molecule type" value="Genomic_DNA"/>
</dbReference>
<organism evidence="7">
    <name type="scientific">viral metagenome</name>
    <dbReference type="NCBI Taxonomy" id="1070528"/>
    <lineage>
        <taxon>unclassified sequences</taxon>
        <taxon>metagenomes</taxon>
        <taxon>organismal metagenomes</taxon>
    </lineage>
</organism>
<evidence type="ECO:0000256" key="5">
    <source>
        <dbReference type="ARBA" id="ARBA00022840"/>
    </source>
</evidence>
<keyword evidence="4" id="KW-0720">Serine protease</keyword>
<dbReference type="AlphaFoldDB" id="A0A6C0INM4"/>
<dbReference type="GO" id="GO:0004252">
    <property type="term" value="F:serine-type endopeptidase activity"/>
    <property type="evidence" value="ECO:0007669"/>
    <property type="project" value="InterPro"/>
</dbReference>
<evidence type="ECO:0000256" key="2">
    <source>
        <dbReference type="ARBA" id="ARBA00022741"/>
    </source>
</evidence>
<dbReference type="SUPFAM" id="SSF52540">
    <property type="entry name" value="P-loop containing nucleoside triphosphate hydrolases"/>
    <property type="match status" value="1"/>
</dbReference>
<feature type="domain" description="Lon proteolytic" evidence="6">
    <location>
        <begin position="923"/>
        <end position="1117"/>
    </location>
</feature>
<keyword evidence="2" id="KW-0547">Nucleotide-binding</keyword>
<dbReference type="InterPro" id="IPR054594">
    <property type="entry name" value="Lon_lid"/>
</dbReference>
<dbReference type="GO" id="GO:0016887">
    <property type="term" value="F:ATP hydrolysis activity"/>
    <property type="evidence" value="ECO:0007669"/>
    <property type="project" value="InterPro"/>
</dbReference>
<dbReference type="PRINTS" id="PR00830">
    <property type="entry name" value="ENDOLAPTASE"/>
</dbReference>
<proteinExistence type="predicted"/>
<dbReference type="PANTHER" id="PTHR43718:SF2">
    <property type="entry name" value="LON PROTEASE HOMOLOG, MITOCHONDRIAL"/>
    <property type="match status" value="1"/>
</dbReference>
<evidence type="ECO:0000256" key="4">
    <source>
        <dbReference type="ARBA" id="ARBA00022825"/>
    </source>
</evidence>
<dbReference type="Pfam" id="PF05362">
    <property type="entry name" value="Lon_C"/>
    <property type="match status" value="1"/>
</dbReference>
<keyword evidence="1" id="KW-0645">Protease</keyword>
<dbReference type="GO" id="GO:0005524">
    <property type="term" value="F:ATP binding"/>
    <property type="evidence" value="ECO:0007669"/>
    <property type="project" value="UniProtKB-KW"/>
</dbReference>
<evidence type="ECO:0000313" key="7">
    <source>
        <dbReference type="EMBL" id="QHT93487.1"/>
    </source>
</evidence>
<name>A0A6C0INM4_9ZZZZ</name>
<dbReference type="InterPro" id="IPR003593">
    <property type="entry name" value="AAA+_ATPase"/>
</dbReference>
<dbReference type="SMART" id="SM00382">
    <property type="entry name" value="AAA"/>
    <property type="match status" value="1"/>
</dbReference>
<evidence type="ECO:0000256" key="1">
    <source>
        <dbReference type="ARBA" id="ARBA00022670"/>
    </source>
</evidence>
<keyword evidence="5" id="KW-0067">ATP-binding</keyword>
<dbReference type="PANTHER" id="PTHR43718">
    <property type="entry name" value="LON PROTEASE"/>
    <property type="match status" value="1"/>
</dbReference>
<dbReference type="GO" id="GO:0006515">
    <property type="term" value="P:protein quality control for misfolded or incompletely synthesized proteins"/>
    <property type="evidence" value="ECO:0007669"/>
    <property type="project" value="TreeGrafter"/>
</dbReference>
<accession>A0A6C0INM4</accession>